<name>A0A7C4D2A8_THEPE</name>
<dbReference type="AlphaFoldDB" id="A0A7C4D2A8"/>
<reference evidence="4" key="1">
    <citation type="journal article" date="2020" name="mSystems">
        <title>Genome- and Community-Level Interaction Insights into Carbon Utilization and Element Cycling Functions of Hydrothermarchaeota in Hydrothermal Sediment.</title>
        <authorList>
            <person name="Zhou Z."/>
            <person name="Liu Y."/>
            <person name="Xu W."/>
            <person name="Pan J."/>
            <person name="Luo Z.H."/>
            <person name="Li M."/>
        </authorList>
    </citation>
    <scope>NUCLEOTIDE SEQUENCE</scope>
    <source>
        <strain evidence="4">SpSt-649</strain>
    </source>
</reference>
<dbReference type="InterPro" id="IPR013422">
    <property type="entry name" value="CRISPR-assoc_prot_Cas5_N"/>
</dbReference>
<sequence>MDRMSGVYALLVKVTLHSPILVHMPLTSLSAESFPLPPPTTLVGALAYPYFRVRGSQAELLDDGASPACALLGLSGKVLYAAAAPGSAYSKFTTVERVYQHIYLREGYWADRERAYTVAVKGCTLTDQLYAFYLVTDPELVESAYGIARIGKKEGLASVEEVVFEEASKVVLDTSVCETRFYFPKSIADDYSAGVVVRMPRLDPENFTKRTLDPLRIPCEEYVVPSPFTLKPISVVLNERGAVVAMDVAGESLRIPVPRGVLKP</sequence>
<comment type="caution">
    <text evidence="4">The sequence shown here is derived from an EMBL/GenBank/DDBJ whole genome shotgun (WGS) entry which is preliminary data.</text>
</comment>
<dbReference type="InterPro" id="IPR010153">
    <property type="entry name" value="CRISPR-assoc_prot_Cas5a-typ"/>
</dbReference>
<dbReference type="NCBIfam" id="TIGR02593">
    <property type="entry name" value="CRISPR_cas5"/>
    <property type="match status" value="1"/>
</dbReference>
<organism evidence="4">
    <name type="scientific">Thermofilum pendens</name>
    <dbReference type="NCBI Taxonomy" id="2269"/>
    <lineage>
        <taxon>Archaea</taxon>
        <taxon>Thermoproteota</taxon>
        <taxon>Thermoprotei</taxon>
        <taxon>Thermofilales</taxon>
        <taxon>Thermofilaceae</taxon>
        <taxon>Thermofilum</taxon>
    </lineage>
</organism>
<evidence type="ECO:0000313" key="4">
    <source>
        <dbReference type="EMBL" id="HGM46900.1"/>
    </source>
</evidence>
<protein>
    <submittedName>
        <fullName evidence="4">Type I-A CRISPR-associated protein Cas5</fullName>
    </submittedName>
</protein>
<dbReference type="InterPro" id="IPR053725">
    <property type="entry name" value="CRISPR_Cas5_sf"/>
</dbReference>
<dbReference type="Gene3D" id="3.30.70.3120">
    <property type="match status" value="1"/>
</dbReference>
<comment type="similarity">
    <text evidence="1">Belongs to the CRISPR-associated protein Cas5 family. Subtype I-A/Apern subfamily.</text>
</comment>
<dbReference type="EMBL" id="DTBQ01000108">
    <property type="protein sequence ID" value="HGM46900.1"/>
    <property type="molecule type" value="Genomic_DNA"/>
</dbReference>
<evidence type="ECO:0000256" key="1">
    <source>
        <dbReference type="ARBA" id="ARBA00010891"/>
    </source>
</evidence>
<proteinExistence type="inferred from homology"/>
<dbReference type="NCBIfam" id="TIGR01874">
    <property type="entry name" value="cas_cas5a"/>
    <property type="match status" value="1"/>
</dbReference>
<dbReference type="GO" id="GO:0051607">
    <property type="term" value="P:defense response to virus"/>
    <property type="evidence" value="ECO:0007669"/>
    <property type="project" value="UniProtKB-KW"/>
</dbReference>
<gene>
    <name evidence="4" type="primary">cas5a</name>
    <name evidence="4" type="ORF">ENU21_04005</name>
</gene>
<keyword evidence="2" id="KW-0051">Antiviral defense</keyword>
<comment type="function">
    <text evidence="3">CRISPR (clustered regularly interspaced short palindromic repeat) is an adaptive immune system that provides protection against mobile genetic elements (viruses, transposable elements and conjugative plasmids). CRISPR clusters contain spacers, sequences complementary to antecedent mobile elements, and target invading nucleic acids. CRISPR clusters are transcribed and processed into CRISPR RNA (crRNA).</text>
</comment>
<evidence type="ECO:0000256" key="3">
    <source>
        <dbReference type="ARBA" id="ARBA00025626"/>
    </source>
</evidence>
<accession>A0A7C4D2A8</accession>
<evidence type="ECO:0000256" key="2">
    <source>
        <dbReference type="ARBA" id="ARBA00023118"/>
    </source>
</evidence>